<dbReference type="Gene3D" id="3.30.470.20">
    <property type="entry name" value="ATP-grasp fold, B domain"/>
    <property type="match status" value="1"/>
</dbReference>
<feature type="domain" description="ATP-grasp" evidence="2">
    <location>
        <begin position="101"/>
        <end position="297"/>
    </location>
</feature>
<keyword evidence="1" id="KW-0067">ATP-binding</keyword>
<dbReference type="PANTHER" id="PTHR21621:SF0">
    <property type="entry name" value="BETA-CITRYLGLUTAMATE SYNTHASE B-RELATED"/>
    <property type="match status" value="1"/>
</dbReference>
<dbReference type="InterPro" id="IPR013815">
    <property type="entry name" value="ATP_grasp_subdomain_1"/>
</dbReference>
<sequence length="305" mass="32982">MTADLAILYEHPRWFAPLFAALDRRGIRYQAIDWTDHRFDLAAPPPARLILNRLAMSAFLRAAEHPIFYAAAALDHWQRQGARVLNGAGVLALDSNKARQLSLFRSLGLGIPDTRVVHRAADLPSAAEGMRFPLLVKANIGGAGAGIVRFDDLAALQGAVRQGNVPASIDNVLMLQDYVPARGGTILRLETLAGRFLYALEVATGAAFDLCPADACLAEPGRAAIAMRAVDPGPELVEAAERIAAAAGLDVGGVEVVIDDRDGTPRFYDFNALSNFVAKPSEVLGWDPHDRLVDYLEQELERVRA</sequence>
<keyword evidence="4" id="KW-1185">Reference proteome</keyword>
<dbReference type="RefSeq" id="WP_264881650.1">
    <property type="nucleotide sequence ID" value="NZ_JAPDOB010000001.1"/>
</dbReference>
<evidence type="ECO:0000313" key="4">
    <source>
        <dbReference type="Proteomes" id="UP001526246"/>
    </source>
</evidence>
<dbReference type="EMBL" id="JAPDOB010000001">
    <property type="protein sequence ID" value="MCW3797414.1"/>
    <property type="molecule type" value="Genomic_DNA"/>
</dbReference>
<accession>A0ABT3JEH2</accession>
<dbReference type="SUPFAM" id="SSF56059">
    <property type="entry name" value="Glutathione synthetase ATP-binding domain-like"/>
    <property type="match status" value="1"/>
</dbReference>
<protein>
    <submittedName>
        <fullName evidence="3">Alpha-L-glutamate ligase</fullName>
    </submittedName>
</protein>
<evidence type="ECO:0000256" key="1">
    <source>
        <dbReference type="PROSITE-ProRule" id="PRU00409"/>
    </source>
</evidence>
<keyword evidence="1" id="KW-0547">Nucleotide-binding</keyword>
<dbReference type="GO" id="GO:0016874">
    <property type="term" value="F:ligase activity"/>
    <property type="evidence" value="ECO:0007669"/>
    <property type="project" value="UniProtKB-KW"/>
</dbReference>
<gene>
    <name evidence="3" type="ORF">OMW55_06300</name>
</gene>
<dbReference type="InterPro" id="IPR011761">
    <property type="entry name" value="ATP-grasp"/>
</dbReference>
<proteinExistence type="predicted"/>
<organism evidence="3 4">
    <name type="scientific">Sphingomonas arvum</name>
    <dbReference type="NCBI Taxonomy" id="2992113"/>
    <lineage>
        <taxon>Bacteria</taxon>
        <taxon>Pseudomonadati</taxon>
        <taxon>Pseudomonadota</taxon>
        <taxon>Alphaproteobacteria</taxon>
        <taxon>Sphingomonadales</taxon>
        <taxon>Sphingomonadaceae</taxon>
        <taxon>Sphingomonas</taxon>
    </lineage>
</organism>
<dbReference type="Gene3D" id="3.30.1490.20">
    <property type="entry name" value="ATP-grasp fold, A domain"/>
    <property type="match status" value="1"/>
</dbReference>
<evidence type="ECO:0000313" key="3">
    <source>
        <dbReference type="EMBL" id="MCW3797414.1"/>
    </source>
</evidence>
<dbReference type="PANTHER" id="PTHR21621">
    <property type="entry name" value="RIBOSOMAL PROTEIN S6 MODIFICATION PROTEIN"/>
    <property type="match status" value="1"/>
</dbReference>
<evidence type="ECO:0000259" key="2">
    <source>
        <dbReference type="PROSITE" id="PS50975"/>
    </source>
</evidence>
<keyword evidence="3" id="KW-0436">Ligase</keyword>
<name>A0ABT3JEH2_9SPHN</name>
<dbReference type="PROSITE" id="PS50975">
    <property type="entry name" value="ATP_GRASP"/>
    <property type="match status" value="1"/>
</dbReference>
<reference evidence="3 4" key="1">
    <citation type="submission" date="2022-10" db="EMBL/GenBank/DDBJ databases">
        <title>Sphingomonas sp.</title>
        <authorList>
            <person name="Jin C."/>
        </authorList>
    </citation>
    <scope>NUCLEOTIDE SEQUENCE [LARGE SCALE GENOMIC DNA]</scope>
    <source>
        <strain evidence="3 4">BN140010</strain>
    </source>
</reference>
<comment type="caution">
    <text evidence="3">The sequence shown here is derived from an EMBL/GenBank/DDBJ whole genome shotgun (WGS) entry which is preliminary data.</text>
</comment>
<dbReference type="Proteomes" id="UP001526246">
    <property type="component" value="Unassembled WGS sequence"/>
</dbReference>